<sequence length="72" mass="7946">MGATALKLLVLMLELFAQVKRRDAYEERQERLSQAKADPAGYLRQFGRVRGNSDNPSAPVRGDPAGTEPDDT</sequence>
<gene>
    <name evidence="2" type="ORF">NNL38_07090</name>
</gene>
<name>A0ABY5GI80_9GAMM</name>
<accession>A0ABY5GI80</accession>
<organism evidence="2 3">
    <name type="scientific">Photobacterium atrarenae</name>
    <dbReference type="NCBI Taxonomy" id="865757"/>
    <lineage>
        <taxon>Bacteria</taxon>
        <taxon>Pseudomonadati</taxon>
        <taxon>Pseudomonadota</taxon>
        <taxon>Gammaproteobacteria</taxon>
        <taxon>Vibrionales</taxon>
        <taxon>Vibrionaceae</taxon>
        <taxon>Photobacterium</taxon>
    </lineage>
</organism>
<evidence type="ECO:0000313" key="3">
    <source>
        <dbReference type="Proteomes" id="UP001057998"/>
    </source>
</evidence>
<keyword evidence="3" id="KW-1185">Reference proteome</keyword>
<feature type="region of interest" description="Disordered" evidence="1">
    <location>
        <begin position="29"/>
        <end position="72"/>
    </location>
</feature>
<protein>
    <submittedName>
        <fullName evidence="2">Uncharacterized protein</fullName>
    </submittedName>
</protein>
<dbReference type="RefSeq" id="WP_255390310.1">
    <property type="nucleotide sequence ID" value="NZ_CP101508.1"/>
</dbReference>
<evidence type="ECO:0000256" key="1">
    <source>
        <dbReference type="SAM" id="MobiDB-lite"/>
    </source>
</evidence>
<dbReference type="EMBL" id="CP101508">
    <property type="protein sequence ID" value="UTV28987.1"/>
    <property type="molecule type" value="Genomic_DNA"/>
</dbReference>
<evidence type="ECO:0000313" key="2">
    <source>
        <dbReference type="EMBL" id="UTV28987.1"/>
    </source>
</evidence>
<proteinExistence type="predicted"/>
<dbReference type="Proteomes" id="UP001057998">
    <property type="component" value="Chromosome 1"/>
</dbReference>
<reference evidence="2" key="1">
    <citation type="submission" date="2022-07" db="EMBL/GenBank/DDBJ databases">
        <title>Genome sequencing of Photobacterium atrarenae GJH2-4.</title>
        <authorList>
            <person name="Park S.-J."/>
        </authorList>
    </citation>
    <scope>NUCLEOTIDE SEQUENCE</scope>
    <source>
        <strain evidence="2">GJH2-4</strain>
    </source>
</reference>